<keyword evidence="4" id="KW-1185">Reference proteome</keyword>
<feature type="compositionally biased region" description="Polar residues" evidence="1">
    <location>
        <begin position="291"/>
        <end position="300"/>
    </location>
</feature>
<dbReference type="PRINTS" id="PR01217">
    <property type="entry name" value="PRICHEXTENSN"/>
</dbReference>
<dbReference type="STRING" id="230819.A0A5C3KIV4"/>
<sequence length="308" mass="31965">MRNTHTLPIVLLALLAHDVLALPAFDELNAFADNSTVQPTRTAFCPLGCPVPPCKTPESTVVFTQTGSECPWCTCIATSLLPKPTTTPTPTSTTRRQLCALECSISSCDSPLSSLVFAQLGSGCPFCTCIGATARSSTLPNPIITPPPPPPPPTTTVIPTLTPICPPGCIHPPCDFPASTIVFTQTGTECPWCTCVPVSTPLPPPLPPPFPPTPPLTPTPIPPTLTPPPTTTKCIIPPCVPCPSPWSSTYISTGTCPGCPLCIPPKTLPTSSSLSTSTALPITITGPEPTQLPTAPSLTPSFPPETPL</sequence>
<evidence type="ECO:0000313" key="3">
    <source>
        <dbReference type="EMBL" id="TFK20044.1"/>
    </source>
</evidence>
<feature type="region of interest" description="Disordered" evidence="1">
    <location>
        <begin position="286"/>
        <end position="308"/>
    </location>
</feature>
<evidence type="ECO:0000256" key="2">
    <source>
        <dbReference type="SAM" id="SignalP"/>
    </source>
</evidence>
<feature type="signal peptide" evidence="2">
    <location>
        <begin position="1"/>
        <end position="21"/>
    </location>
</feature>
<dbReference type="EMBL" id="ML210314">
    <property type="protein sequence ID" value="TFK20044.1"/>
    <property type="molecule type" value="Genomic_DNA"/>
</dbReference>
<keyword evidence="2" id="KW-0732">Signal</keyword>
<dbReference type="AlphaFoldDB" id="A0A5C3KIV4"/>
<reference evidence="3 4" key="1">
    <citation type="journal article" date="2019" name="Nat. Ecol. Evol.">
        <title>Megaphylogeny resolves global patterns of mushroom evolution.</title>
        <authorList>
            <person name="Varga T."/>
            <person name="Krizsan K."/>
            <person name="Foldi C."/>
            <person name="Dima B."/>
            <person name="Sanchez-Garcia M."/>
            <person name="Sanchez-Ramirez S."/>
            <person name="Szollosi G.J."/>
            <person name="Szarkandi J.G."/>
            <person name="Papp V."/>
            <person name="Albert L."/>
            <person name="Andreopoulos W."/>
            <person name="Angelini C."/>
            <person name="Antonin V."/>
            <person name="Barry K.W."/>
            <person name="Bougher N.L."/>
            <person name="Buchanan P."/>
            <person name="Buyck B."/>
            <person name="Bense V."/>
            <person name="Catcheside P."/>
            <person name="Chovatia M."/>
            <person name="Cooper J."/>
            <person name="Damon W."/>
            <person name="Desjardin D."/>
            <person name="Finy P."/>
            <person name="Geml J."/>
            <person name="Haridas S."/>
            <person name="Hughes K."/>
            <person name="Justo A."/>
            <person name="Karasinski D."/>
            <person name="Kautmanova I."/>
            <person name="Kiss B."/>
            <person name="Kocsube S."/>
            <person name="Kotiranta H."/>
            <person name="LaButti K.M."/>
            <person name="Lechner B.E."/>
            <person name="Liimatainen K."/>
            <person name="Lipzen A."/>
            <person name="Lukacs Z."/>
            <person name="Mihaltcheva S."/>
            <person name="Morgado L.N."/>
            <person name="Niskanen T."/>
            <person name="Noordeloos M.E."/>
            <person name="Ohm R.A."/>
            <person name="Ortiz-Santana B."/>
            <person name="Ovrebo C."/>
            <person name="Racz N."/>
            <person name="Riley R."/>
            <person name="Savchenko A."/>
            <person name="Shiryaev A."/>
            <person name="Soop K."/>
            <person name="Spirin V."/>
            <person name="Szebenyi C."/>
            <person name="Tomsovsky M."/>
            <person name="Tulloss R.E."/>
            <person name="Uehling J."/>
            <person name="Grigoriev I.V."/>
            <person name="Vagvolgyi C."/>
            <person name="Papp T."/>
            <person name="Martin F.M."/>
            <person name="Miettinen O."/>
            <person name="Hibbett D.S."/>
            <person name="Nagy L.G."/>
        </authorList>
    </citation>
    <scope>NUCLEOTIDE SEQUENCE [LARGE SCALE GENOMIC DNA]</scope>
    <source>
        <strain evidence="3 4">CBS 121175</strain>
    </source>
</reference>
<organism evidence="3 4">
    <name type="scientific">Coprinopsis marcescibilis</name>
    <name type="common">Agaric fungus</name>
    <name type="synonym">Psathyrella marcescibilis</name>
    <dbReference type="NCBI Taxonomy" id="230819"/>
    <lineage>
        <taxon>Eukaryota</taxon>
        <taxon>Fungi</taxon>
        <taxon>Dikarya</taxon>
        <taxon>Basidiomycota</taxon>
        <taxon>Agaricomycotina</taxon>
        <taxon>Agaricomycetes</taxon>
        <taxon>Agaricomycetidae</taxon>
        <taxon>Agaricales</taxon>
        <taxon>Agaricineae</taxon>
        <taxon>Psathyrellaceae</taxon>
        <taxon>Coprinopsis</taxon>
    </lineage>
</organism>
<proteinExistence type="predicted"/>
<accession>A0A5C3KIV4</accession>
<evidence type="ECO:0000256" key="1">
    <source>
        <dbReference type="SAM" id="MobiDB-lite"/>
    </source>
</evidence>
<gene>
    <name evidence="3" type="ORF">FA15DRAFT_708431</name>
</gene>
<protein>
    <recommendedName>
        <fullName evidence="5">Antistasin-like domain-containing protein</fullName>
    </recommendedName>
</protein>
<feature type="chain" id="PRO_5022724181" description="Antistasin-like domain-containing protein" evidence="2">
    <location>
        <begin position="22"/>
        <end position="308"/>
    </location>
</feature>
<dbReference type="Proteomes" id="UP000307440">
    <property type="component" value="Unassembled WGS sequence"/>
</dbReference>
<evidence type="ECO:0008006" key="5">
    <source>
        <dbReference type="Google" id="ProtNLM"/>
    </source>
</evidence>
<name>A0A5C3KIV4_COPMA</name>
<evidence type="ECO:0000313" key="4">
    <source>
        <dbReference type="Proteomes" id="UP000307440"/>
    </source>
</evidence>